<accession>A0ACB8SJK5</accession>
<sequence>MLTLPHPILLLIHIHLLSYPHANNPEYDEHIFDSKTRGLRDRTKTMEDLCYFLVGKIHGKAKSVSGYCKGPKVTLQSTSLVVADLSVSTAVRLDRVPNGLNEVPGRPAKSSCETCSVICEARQTCGEECGGLVVERRRCAKVAVGGVLWRTL</sequence>
<organism evidence="1 2">
    <name type="scientific">Artomyces pyxidatus</name>
    <dbReference type="NCBI Taxonomy" id="48021"/>
    <lineage>
        <taxon>Eukaryota</taxon>
        <taxon>Fungi</taxon>
        <taxon>Dikarya</taxon>
        <taxon>Basidiomycota</taxon>
        <taxon>Agaricomycotina</taxon>
        <taxon>Agaricomycetes</taxon>
        <taxon>Russulales</taxon>
        <taxon>Auriscalpiaceae</taxon>
        <taxon>Artomyces</taxon>
    </lineage>
</organism>
<protein>
    <submittedName>
        <fullName evidence="1">Uncharacterized protein</fullName>
    </submittedName>
</protein>
<comment type="caution">
    <text evidence="1">The sequence shown here is derived from an EMBL/GenBank/DDBJ whole genome shotgun (WGS) entry which is preliminary data.</text>
</comment>
<keyword evidence="2" id="KW-1185">Reference proteome</keyword>
<evidence type="ECO:0000313" key="2">
    <source>
        <dbReference type="Proteomes" id="UP000814140"/>
    </source>
</evidence>
<dbReference type="Proteomes" id="UP000814140">
    <property type="component" value="Unassembled WGS sequence"/>
</dbReference>
<name>A0ACB8SJK5_9AGAM</name>
<reference evidence="1" key="1">
    <citation type="submission" date="2021-03" db="EMBL/GenBank/DDBJ databases">
        <authorList>
            <consortium name="DOE Joint Genome Institute"/>
            <person name="Ahrendt S."/>
            <person name="Looney B.P."/>
            <person name="Miyauchi S."/>
            <person name="Morin E."/>
            <person name="Drula E."/>
            <person name="Courty P.E."/>
            <person name="Chicoki N."/>
            <person name="Fauchery L."/>
            <person name="Kohler A."/>
            <person name="Kuo A."/>
            <person name="Labutti K."/>
            <person name="Pangilinan J."/>
            <person name="Lipzen A."/>
            <person name="Riley R."/>
            <person name="Andreopoulos W."/>
            <person name="He G."/>
            <person name="Johnson J."/>
            <person name="Barry K.W."/>
            <person name="Grigoriev I.V."/>
            <person name="Nagy L."/>
            <person name="Hibbett D."/>
            <person name="Henrissat B."/>
            <person name="Matheny P.B."/>
            <person name="Labbe J."/>
            <person name="Martin F."/>
        </authorList>
    </citation>
    <scope>NUCLEOTIDE SEQUENCE</scope>
    <source>
        <strain evidence="1">HHB10654</strain>
    </source>
</reference>
<evidence type="ECO:0000313" key="1">
    <source>
        <dbReference type="EMBL" id="KAI0056066.1"/>
    </source>
</evidence>
<reference evidence="1" key="2">
    <citation type="journal article" date="2022" name="New Phytol.">
        <title>Evolutionary transition to the ectomycorrhizal habit in the genomes of a hyperdiverse lineage of mushroom-forming fungi.</title>
        <authorList>
            <person name="Looney B."/>
            <person name="Miyauchi S."/>
            <person name="Morin E."/>
            <person name="Drula E."/>
            <person name="Courty P.E."/>
            <person name="Kohler A."/>
            <person name="Kuo A."/>
            <person name="LaButti K."/>
            <person name="Pangilinan J."/>
            <person name="Lipzen A."/>
            <person name="Riley R."/>
            <person name="Andreopoulos W."/>
            <person name="He G."/>
            <person name="Johnson J."/>
            <person name="Nolan M."/>
            <person name="Tritt A."/>
            <person name="Barry K.W."/>
            <person name="Grigoriev I.V."/>
            <person name="Nagy L.G."/>
            <person name="Hibbett D."/>
            <person name="Henrissat B."/>
            <person name="Matheny P.B."/>
            <person name="Labbe J."/>
            <person name="Martin F.M."/>
        </authorList>
    </citation>
    <scope>NUCLEOTIDE SEQUENCE</scope>
    <source>
        <strain evidence="1">HHB10654</strain>
    </source>
</reference>
<gene>
    <name evidence="1" type="ORF">BV25DRAFT_1658710</name>
</gene>
<dbReference type="EMBL" id="MU277272">
    <property type="protein sequence ID" value="KAI0056066.1"/>
    <property type="molecule type" value="Genomic_DNA"/>
</dbReference>
<proteinExistence type="predicted"/>